<dbReference type="OrthoDB" id="47007at2759"/>
<sequence length="139" mass="15436">MSCFAGKVAIVTGSSNGIGQTTTVLLAFQGAAVTIHGRLLEGLQVWTIGSGRSHEIQKRIQEFQATQKILLNKKTVERFGKLNILVNNARVGRKTGVEYTSLKNYEFIRDVNIKSIIKLNDLAEPHLEKIKGNIVNKWC</sequence>
<gene>
    <name evidence="1" type="ORF">L596_016043</name>
</gene>
<dbReference type="Pfam" id="PF00106">
    <property type="entry name" value="adh_short"/>
    <property type="match status" value="1"/>
</dbReference>
<dbReference type="SUPFAM" id="SSF51735">
    <property type="entry name" value="NAD(P)-binding Rossmann-fold domains"/>
    <property type="match status" value="1"/>
</dbReference>
<dbReference type="PRINTS" id="PR00081">
    <property type="entry name" value="GDHRDH"/>
</dbReference>
<comment type="caution">
    <text evidence="1">The sequence shown here is derived from an EMBL/GenBank/DDBJ whole genome shotgun (WGS) entry which is preliminary data.</text>
</comment>
<reference evidence="1 2" key="1">
    <citation type="journal article" date="2015" name="Genome Biol.">
        <title>Comparative genomics of Steinernema reveals deeply conserved gene regulatory networks.</title>
        <authorList>
            <person name="Dillman A.R."/>
            <person name="Macchietto M."/>
            <person name="Porter C.F."/>
            <person name="Rogers A."/>
            <person name="Williams B."/>
            <person name="Antoshechkin I."/>
            <person name="Lee M.M."/>
            <person name="Goodwin Z."/>
            <person name="Lu X."/>
            <person name="Lewis E.E."/>
            <person name="Goodrich-Blair H."/>
            <person name="Stock S.P."/>
            <person name="Adams B.J."/>
            <person name="Sternberg P.W."/>
            <person name="Mortazavi A."/>
        </authorList>
    </citation>
    <scope>NUCLEOTIDE SEQUENCE [LARGE SCALE GENOMIC DNA]</scope>
    <source>
        <strain evidence="1 2">ALL</strain>
    </source>
</reference>
<dbReference type="EMBL" id="AZBU02000004">
    <property type="protein sequence ID" value="TKR82301.1"/>
    <property type="molecule type" value="Genomic_DNA"/>
</dbReference>
<protein>
    <submittedName>
        <fullName evidence="1">Uncharacterized protein</fullName>
    </submittedName>
</protein>
<name>A0A4U5NI16_STECR</name>
<organism evidence="1 2">
    <name type="scientific">Steinernema carpocapsae</name>
    <name type="common">Entomopathogenic nematode</name>
    <dbReference type="NCBI Taxonomy" id="34508"/>
    <lineage>
        <taxon>Eukaryota</taxon>
        <taxon>Metazoa</taxon>
        <taxon>Ecdysozoa</taxon>
        <taxon>Nematoda</taxon>
        <taxon>Chromadorea</taxon>
        <taxon>Rhabditida</taxon>
        <taxon>Tylenchina</taxon>
        <taxon>Panagrolaimomorpha</taxon>
        <taxon>Strongyloidoidea</taxon>
        <taxon>Steinernematidae</taxon>
        <taxon>Steinernema</taxon>
    </lineage>
</organism>
<evidence type="ECO:0000313" key="1">
    <source>
        <dbReference type="EMBL" id="TKR82301.1"/>
    </source>
</evidence>
<proteinExistence type="predicted"/>
<dbReference type="PANTHER" id="PTHR44115:SF4">
    <property type="entry name" value="OXIDOREDUCTASE"/>
    <property type="match status" value="1"/>
</dbReference>
<dbReference type="InterPro" id="IPR036291">
    <property type="entry name" value="NAD(P)-bd_dom_sf"/>
</dbReference>
<dbReference type="Proteomes" id="UP000298663">
    <property type="component" value="Unassembled WGS sequence"/>
</dbReference>
<dbReference type="PANTHER" id="PTHR44115">
    <property type="entry name" value="PROTEIN CBG09704"/>
    <property type="match status" value="1"/>
</dbReference>
<evidence type="ECO:0000313" key="2">
    <source>
        <dbReference type="Proteomes" id="UP000298663"/>
    </source>
</evidence>
<dbReference type="InterPro" id="IPR002347">
    <property type="entry name" value="SDR_fam"/>
</dbReference>
<dbReference type="Gene3D" id="3.40.50.720">
    <property type="entry name" value="NAD(P)-binding Rossmann-like Domain"/>
    <property type="match status" value="1"/>
</dbReference>
<dbReference type="STRING" id="34508.A0A4U5NI16"/>
<accession>A0A4U5NI16</accession>
<keyword evidence="2" id="KW-1185">Reference proteome</keyword>
<reference evidence="1 2" key="2">
    <citation type="journal article" date="2019" name="G3 (Bethesda)">
        <title>Hybrid Assembly of the Genome of the Entomopathogenic Nematode Steinernema carpocapsae Identifies the X-Chromosome.</title>
        <authorList>
            <person name="Serra L."/>
            <person name="Macchietto M."/>
            <person name="Macias-Munoz A."/>
            <person name="McGill C.J."/>
            <person name="Rodriguez I.M."/>
            <person name="Rodriguez B."/>
            <person name="Murad R."/>
            <person name="Mortazavi A."/>
        </authorList>
    </citation>
    <scope>NUCLEOTIDE SEQUENCE [LARGE SCALE GENOMIC DNA]</scope>
    <source>
        <strain evidence="1 2">ALL</strain>
    </source>
</reference>
<dbReference type="AlphaFoldDB" id="A0A4U5NI16"/>